<sequence>MADHLLDTLGLTRKGSQALVEAFFNGIMQTLASGEDMKLSGFRIFTLRAKHARPGRNPKTLSGSVIYGLDRNK</sequence>
<dbReference type="InterPro" id="IPR010992">
    <property type="entry name" value="IHF-like_DNA-bd_dom_sf"/>
</dbReference>
<dbReference type="GO" id="GO:0005829">
    <property type="term" value="C:cytosol"/>
    <property type="evidence" value="ECO:0007669"/>
    <property type="project" value="TreeGrafter"/>
</dbReference>
<dbReference type="Gene3D" id="4.10.520.10">
    <property type="entry name" value="IHF-like DNA-binding proteins"/>
    <property type="match status" value="1"/>
</dbReference>
<dbReference type="PANTHER" id="PTHR33175:SF2">
    <property type="entry name" value="INTEGRATION HOST FACTOR SUBUNIT ALPHA"/>
    <property type="match status" value="1"/>
</dbReference>
<name>A0A3M8QVU9_9PROT</name>
<comment type="caution">
    <text evidence="3">The sequence shown here is derived from an EMBL/GenBank/DDBJ whole genome shotgun (WGS) entry which is preliminary data.</text>
</comment>
<dbReference type="AlphaFoldDB" id="A0A3M8QVU9"/>
<dbReference type="RefSeq" id="WP_123104778.1">
    <property type="nucleotide sequence ID" value="NZ_CP127527.1"/>
</dbReference>
<evidence type="ECO:0008006" key="4">
    <source>
        <dbReference type="Google" id="ProtNLM"/>
    </source>
</evidence>
<comment type="similarity">
    <text evidence="1">Belongs to the bacterial histone-like protein family.</text>
</comment>
<dbReference type="GO" id="GO:0030527">
    <property type="term" value="F:structural constituent of chromatin"/>
    <property type="evidence" value="ECO:0007669"/>
    <property type="project" value="InterPro"/>
</dbReference>
<protein>
    <recommendedName>
        <fullName evidence="4">Integration host factor subunit alpha</fullName>
    </recommendedName>
</protein>
<evidence type="ECO:0000256" key="1">
    <source>
        <dbReference type="ARBA" id="ARBA00010529"/>
    </source>
</evidence>
<dbReference type="GO" id="GO:0003677">
    <property type="term" value="F:DNA binding"/>
    <property type="evidence" value="ECO:0007669"/>
    <property type="project" value="UniProtKB-KW"/>
</dbReference>
<dbReference type="EMBL" id="RIZI01000180">
    <property type="protein sequence ID" value="RNF59801.1"/>
    <property type="molecule type" value="Genomic_DNA"/>
</dbReference>
<evidence type="ECO:0000313" key="3">
    <source>
        <dbReference type="EMBL" id="RNF59801.1"/>
    </source>
</evidence>
<dbReference type="OrthoDB" id="5295614at2"/>
<proteinExistence type="inferred from homology"/>
<dbReference type="InterPro" id="IPR000119">
    <property type="entry name" value="Hist_DNA-bd"/>
</dbReference>
<accession>A0A3M8QVU9</accession>
<dbReference type="InterPro" id="IPR020816">
    <property type="entry name" value="Histone-like_DNA-bd_CS"/>
</dbReference>
<dbReference type="Pfam" id="PF00216">
    <property type="entry name" value="Bac_DNA_binding"/>
    <property type="match status" value="1"/>
</dbReference>
<keyword evidence="2" id="KW-0238">DNA-binding</keyword>
<dbReference type="PANTHER" id="PTHR33175">
    <property type="entry name" value="DNA-BINDING PROTEIN HU"/>
    <property type="match status" value="1"/>
</dbReference>
<organism evidence="3">
    <name type="scientific">Acidithiobacillus sulfuriphilus</name>
    <dbReference type="NCBI Taxonomy" id="1867749"/>
    <lineage>
        <taxon>Bacteria</taxon>
        <taxon>Pseudomonadati</taxon>
        <taxon>Pseudomonadota</taxon>
        <taxon>Acidithiobacillia</taxon>
        <taxon>Acidithiobacillales</taxon>
        <taxon>Acidithiobacillaceae</taxon>
        <taxon>Acidithiobacillus</taxon>
    </lineage>
</organism>
<dbReference type="SUPFAM" id="SSF47729">
    <property type="entry name" value="IHF-like DNA-binding proteins"/>
    <property type="match status" value="1"/>
</dbReference>
<dbReference type="PROSITE" id="PS00045">
    <property type="entry name" value="HISTONE_LIKE"/>
    <property type="match status" value="1"/>
</dbReference>
<reference evidence="3" key="1">
    <citation type="submission" date="2018-10" db="EMBL/GenBank/DDBJ databases">
        <title>Acidithiobacillus sulfuriphilus sp. nov.: an extremely acidophilic sulfur-oxidizing chemolithotroph isolated from a neutral pH environment.</title>
        <authorList>
            <person name="Falagan C."/>
            <person name="Moya-Beltran A."/>
            <person name="Quatrini R."/>
            <person name="Johnson D.B."/>
        </authorList>
    </citation>
    <scope>NUCLEOTIDE SEQUENCE [LARGE SCALE GENOMIC DNA]</scope>
    <source>
        <strain evidence="3">CJ-2</strain>
    </source>
</reference>
<gene>
    <name evidence="3" type="ORF">EC580_10290</name>
</gene>
<evidence type="ECO:0000256" key="2">
    <source>
        <dbReference type="ARBA" id="ARBA00023125"/>
    </source>
</evidence>